<evidence type="ECO:0000256" key="1">
    <source>
        <dbReference type="SAM" id="Phobius"/>
    </source>
</evidence>
<accession>A0A1G6IJA4</accession>
<dbReference type="EMBL" id="FMYL01000008">
    <property type="protein sequence ID" value="SDC06578.1"/>
    <property type="molecule type" value="Genomic_DNA"/>
</dbReference>
<feature type="transmembrane region" description="Helical" evidence="1">
    <location>
        <begin position="26"/>
        <end position="46"/>
    </location>
</feature>
<proteinExistence type="predicted"/>
<keyword evidence="1" id="KW-0812">Transmembrane</keyword>
<sequence>MAQDKQTSVKILQTQIKRKTGRSLKFFLLGGVLSISCVFICFFIFYKMTNRIEANQVIEESKDSSFEHPLKEVHSLNATTPVNDDDLKDYFKHQPVQNKENKVQSNTPFDALYINNKPKVNEHSGNSIIEKLEKKRQQPNMAQKENVEIFVKPSLLNTLNIDNELEIPESDSKKIISLRAKDK</sequence>
<protein>
    <submittedName>
        <fullName evidence="2">Uncharacterized protein</fullName>
    </submittedName>
</protein>
<evidence type="ECO:0000313" key="2">
    <source>
        <dbReference type="EMBL" id="SDC06578.1"/>
    </source>
</evidence>
<dbReference type="Proteomes" id="UP000242501">
    <property type="component" value="Unassembled WGS sequence"/>
</dbReference>
<keyword evidence="1" id="KW-0472">Membrane</keyword>
<keyword evidence="3" id="KW-1185">Reference proteome</keyword>
<gene>
    <name evidence="2" type="ORF">SAMN05421733_108156</name>
</gene>
<organism evidence="2 3">
    <name type="scientific">Acinetobacter boissieri</name>
    <dbReference type="NCBI Taxonomy" id="1219383"/>
    <lineage>
        <taxon>Bacteria</taxon>
        <taxon>Pseudomonadati</taxon>
        <taxon>Pseudomonadota</taxon>
        <taxon>Gammaproteobacteria</taxon>
        <taxon>Moraxellales</taxon>
        <taxon>Moraxellaceae</taxon>
        <taxon>Acinetobacter</taxon>
    </lineage>
</organism>
<evidence type="ECO:0000313" key="3">
    <source>
        <dbReference type="Proteomes" id="UP000242501"/>
    </source>
</evidence>
<dbReference type="RefSeq" id="WP_092749046.1">
    <property type="nucleotide sequence ID" value="NZ_FMYL01000008.1"/>
</dbReference>
<reference evidence="3" key="1">
    <citation type="submission" date="2016-09" db="EMBL/GenBank/DDBJ databases">
        <authorList>
            <person name="Varghese N."/>
            <person name="Submissions S."/>
        </authorList>
    </citation>
    <scope>NUCLEOTIDE SEQUENCE [LARGE SCALE GENOMIC DNA]</scope>
    <source>
        <strain evidence="3">ANC 4422</strain>
    </source>
</reference>
<dbReference type="STRING" id="1219383.SAMN05421733_108156"/>
<name>A0A1G6IJA4_9GAMM</name>
<dbReference type="AlphaFoldDB" id="A0A1G6IJA4"/>
<keyword evidence="1" id="KW-1133">Transmembrane helix</keyword>